<comment type="caution">
    <text evidence="1">The sequence shown here is derived from an EMBL/GenBank/DDBJ whole genome shotgun (WGS) entry which is preliminary data.</text>
</comment>
<proteinExistence type="predicted"/>
<dbReference type="AlphaFoldDB" id="A0A0F9SSH1"/>
<name>A0A0F9SSH1_9ZZZZ</name>
<dbReference type="EMBL" id="LAZR01002272">
    <property type="protein sequence ID" value="KKN32158.1"/>
    <property type="molecule type" value="Genomic_DNA"/>
</dbReference>
<reference evidence="1" key="1">
    <citation type="journal article" date="2015" name="Nature">
        <title>Complex archaea that bridge the gap between prokaryotes and eukaryotes.</title>
        <authorList>
            <person name="Spang A."/>
            <person name="Saw J.H."/>
            <person name="Jorgensen S.L."/>
            <person name="Zaremba-Niedzwiedzka K."/>
            <person name="Martijn J."/>
            <person name="Lind A.E."/>
            <person name="van Eijk R."/>
            <person name="Schleper C."/>
            <person name="Guy L."/>
            <person name="Ettema T.J."/>
        </authorList>
    </citation>
    <scope>NUCLEOTIDE SEQUENCE</scope>
</reference>
<protein>
    <submittedName>
        <fullName evidence="1">Uncharacterized protein</fullName>
    </submittedName>
</protein>
<evidence type="ECO:0000313" key="1">
    <source>
        <dbReference type="EMBL" id="KKN32158.1"/>
    </source>
</evidence>
<organism evidence="1">
    <name type="scientific">marine sediment metagenome</name>
    <dbReference type="NCBI Taxonomy" id="412755"/>
    <lineage>
        <taxon>unclassified sequences</taxon>
        <taxon>metagenomes</taxon>
        <taxon>ecological metagenomes</taxon>
    </lineage>
</organism>
<sequence length="42" mass="4946">MDYSVAPARFVDDLRVLLEGERRQENLETKKAADKAKRGRRR</sequence>
<gene>
    <name evidence="1" type="ORF">LCGC14_0816550</name>
</gene>
<accession>A0A0F9SSH1</accession>